<dbReference type="Gene3D" id="1.20.1050.10">
    <property type="match status" value="1"/>
</dbReference>
<sequence length="155" mass="17882">ALQWIADQNPRLLNGHLLMATLERYLLQSKLSYLSSEVHGIMGPLFNPEIPSEVKKFLLDWYGSLCSDFPYLISCTRIKLKFQYISKNELNNGSKKYLVGNKFTVADSYLYIILSWTTYLGIDIGEYPILKKYYEDMASMDFIQQAHSAMDQASK</sequence>
<dbReference type="InterPro" id="IPR036282">
    <property type="entry name" value="Glutathione-S-Trfase_C_sf"/>
</dbReference>
<gene>
    <name evidence="2" type="ORF">BVRB_031750</name>
</gene>
<dbReference type="EMBL" id="KQ103076">
    <property type="protein sequence ID" value="KMS93411.1"/>
    <property type="molecule type" value="Genomic_DNA"/>
</dbReference>
<dbReference type="AlphaFoldDB" id="A0A0J8AXC6"/>
<dbReference type="PROSITE" id="PS50405">
    <property type="entry name" value="GST_CTER"/>
    <property type="match status" value="1"/>
</dbReference>
<dbReference type="CDD" id="cd03188">
    <property type="entry name" value="GST_C_Beta"/>
    <property type="match status" value="1"/>
</dbReference>
<dbReference type="Proteomes" id="UP000035740">
    <property type="component" value="Unassembled WGS sequence"/>
</dbReference>
<protein>
    <recommendedName>
        <fullName evidence="1">GST C-terminal domain-containing protein</fullName>
    </recommendedName>
</protein>
<dbReference type="InterPro" id="IPR010987">
    <property type="entry name" value="Glutathione-S-Trfase_C-like"/>
</dbReference>
<keyword evidence="3" id="KW-1185">Reference proteome</keyword>
<evidence type="ECO:0000313" key="3">
    <source>
        <dbReference type="Proteomes" id="UP000035740"/>
    </source>
</evidence>
<evidence type="ECO:0000259" key="1">
    <source>
        <dbReference type="PROSITE" id="PS50405"/>
    </source>
</evidence>
<dbReference type="SUPFAM" id="SSF47616">
    <property type="entry name" value="GST C-terminal domain-like"/>
    <property type="match status" value="1"/>
</dbReference>
<organism evidence="2 3">
    <name type="scientific">Beta vulgaris subsp. vulgaris</name>
    <name type="common">Beet</name>
    <dbReference type="NCBI Taxonomy" id="3555"/>
    <lineage>
        <taxon>Eukaryota</taxon>
        <taxon>Viridiplantae</taxon>
        <taxon>Streptophyta</taxon>
        <taxon>Embryophyta</taxon>
        <taxon>Tracheophyta</taxon>
        <taxon>Spermatophyta</taxon>
        <taxon>Magnoliopsida</taxon>
        <taxon>eudicotyledons</taxon>
        <taxon>Gunneridae</taxon>
        <taxon>Pentapetalae</taxon>
        <taxon>Caryophyllales</taxon>
        <taxon>Chenopodiaceae</taxon>
        <taxon>Betoideae</taxon>
        <taxon>Beta</taxon>
    </lineage>
</organism>
<feature type="non-terminal residue" evidence="2">
    <location>
        <position position="1"/>
    </location>
</feature>
<accession>A0A0J8AXC6</accession>
<evidence type="ECO:0000313" key="2">
    <source>
        <dbReference type="EMBL" id="KMS93411.1"/>
    </source>
</evidence>
<name>A0A0J8AXC6_BETVV</name>
<dbReference type="Gramene" id="KMS93411">
    <property type="protein sequence ID" value="KMS93411"/>
    <property type="gene ID" value="BVRB_031750"/>
</dbReference>
<feature type="domain" description="GST C-terminal" evidence="1">
    <location>
        <begin position="20"/>
        <end position="155"/>
    </location>
</feature>
<reference evidence="2 3" key="1">
    <citation type="journal article" date="2014" name="Nature">
        <title>The genome of the recently domesticated crop plant sugar beet (Beta vulgaris).</title>
        <authorList>
            <person name="Dohm J.C."/>
            <person name="Minoche A.E."/>
            <person name="Holtgrawe D."/>
            <person name="Capella-Gutierrez S."/>
            <person name="Zakrzewski F."/>
            <person name="Tafer H."/>
            <person name="Rupp O."/>
            <person name="Sorensen T.R."/>
            <person name="Stracke R."/>
            <person name="Reinhardt R."/>
            <person name="Goesmann A."/>
            <person name="Kraft T."/>
            <person name="Schulz B."/>
            <person name="Stadler P.F."/>
            <person name="Schmidt T."/>
            <person name="Gabaldon T."/>
            <person name="Lehrach H."/>
            <person name="Weisshaar B."/>
            <person name="Himmelbauer H."/>
        </authorList>
    </citation>
    <scope>NUCLEOTIDE SEQUENCE [LARGE SCALE GENOMIC DNA]</scope>
    <source>
        <tissue evidence="2">Taproot</tissue>
    </source>
</reference>
<dbReference type="Pfam" id="PF00043">
    <property type="entry name" value="GST_C"/>
    <property type="match status" value="1"/>
</dbReference>
<dbReference type="InterPro" id="IPR004046">
    <property type="entry name" value="GST_C"/>
</dbReference>
<dbReference type="OrthoDB" id="2135636at2759"/>
<proteinExistence type="predicted"/>